<dbReference type="EMBL" id="FOXQ01000019">
    <property type="protein sequence ID" value="SFQ54382.1"/>
    <property type="molecule type" value="Genomic_DNA"/>
</dbReference>
<keyword evidence="2" id="KW-1185">Reference proteome</keyword>
<dbReference type="AlphaFoldDB" id="A0A1I5ZD77"/>
<sequence length="161" mass="18174">MSSTIKLTLIIFLFATFRECVCGINKSEDDIKKIIANFGDKQLPVSTISLKKNDGYYIGYKNQEAGNYYLAFSLSKNDSFQVCQIVSNKDWDKNTTVNKLILKAAKSLDSLNLRFDTIYDEDDSLNIILVDAKSYAIYPSVSVKSINEIANINKYKQVLSP</sequence>
<evidence type="ECO:0000313" key="2">
    <source>
        <dbReference type="Proteomes" id="UP000199031"/>
    </source>
</evidence>
<evidence type="ECO:0000313" key="1">
    <source>
        <dbReference type="EMBL" id="SFQ54382.1"/>
    </source>
</evidence>
<organism evidence="1 2">
    <name type="scientific">Parafilimonas terrae</name>
    <dbReference type="NCBI Taxonomy" id="1465490"/>
    <lineage>
        <taxon>Bacteria</taxon>
        <taxon>Pseudomonadati</taxon>
        <taxon>Bacteroidota</taxon>
        <taxon>Chitinophagia</taxon>
        <taxon>Chitinophagales</taxon>
        <taxon>Chitinophagaceae</taxon>
        <taxon>Parafilimonas</taxon>
    </lineage>
</organism>
<name>A0A1I5ZD77_9BACT</name>
<proteinExistence type="predicted"/>
<reference evidence="1 2" key="1">
    <citation type="submission" date="2016-10" db="EMBL/GenBank/DDBJ databases">
        <authorList>
            <person name="de Groot N.N."/>
        </authorList>
    </citation>
    <scope>NUCLEOTIDE SEQUENCE [LARGE SCALE GENOMIC DNA]</scope>
    <source>
        <strain evidence="1 2">DSM 28286</strain>
    </source>
</reference>
<protein>
    <submittedName>
        <fullName evidence="1">Uncharacterized protein</fullName>
    </submittedName>
</protein>
<dbReference type="RefSeq" id="WP_090663112.1">
    <property type="nucleotide sequence ID" value="NZ_FOXQ01000019.1"/>
</dbReference>
<dbReference type="Proteomes" id="UP000199031">
    <property type="component" value="Unassembled WGS sequence"/>
</dbReference>
<accession>A0A1I5ZD77</accession>
<gene>
    <name evidence="1" type="ORF">SAMN05444277_11951</name>
</gene>